<comment type="caution">
    <text evidence="2">The sequence shown here is derived from an EMBL/GenBank/DDBJ whole genome shotgun (WGS) entry which is preliminary data.</text>
</comment>
<gene>
    <name evidence="2" type="ORF">Pcinc_042482</name>
</gene>
<dbReference type="Proteomes" id="UP001286313">
    <property type="component" value="Unassembled WGS sequence"/>
</dbReference>
<accession>A0AAE1BHF5</accession>
<organism evidence="2 3">
    <name type="scientific">Petrolisthes cinctipes</name>
    <name type="common">Flat porcelain crab</name>
    <dbReference type="NCBI Taxonomy" id="88211"/>
    <lineage>
        <taxon>Eukaryota</taxon>
        <taxon>Metazoa</taxon>
        <taxon>Ecdysozoa</taxon>
        <taxon>Arthropoda</taxon>
        <taxon>Crustacea</taxon>
        <taxon>Multicrustacea</taxon>
        <taxon>Malacostraca</taxon>
        <taxon>Eumalacostraca</taxon>
        <taxon>Eucarida</taxon>
        <taxon>Decapoda</taxon>
        <taxon>Pleocyemata</taxon>
        <taxon>Anomura</taxon>
        <taxon>Galatheoidea</taxon>
        <taxon>Porcellanidae</taxon>
        <taxon>Petrolisthes</taxon>
    </lineage>
</organism>
<name>A0AAE1BHF5_PETCI</name>
<feature type="compositionally biased region" description="Basic and acidic residues" evidence="1">
    <location>
        <begin position="106"/>
        <end position="117"/>
    </location>
</feature>
<protein>
    <submittedName>
        <fullName evidence="2">Uncharacterized protein</fullName>
    </submittedName>
</protein>
<feature type="region of interest" description="Disordered" evidence="1">
    <location>
        <begin position="1"/>
        <end position="117"/>
    </location>
</feature>
<dbReference type="EMBL" id="JAWQEG010008175">
    <property type="protein sequence ID" value="KAK3850837.1"/>
    <property type="molecule type" value="Genomic_DNA"/>
</dbReference>
<feature type="compositionally biased region" description="Pro residues" evidence="1">
    <location>
        <begin position="10"/>
        <end position="38"/>
    </location>
</feature>
<proteinExistence type="predicted"/>
<sequence>MQGLSRLPSPYIPQLPPPPPPLTDSLPPIPSPVPPDPTNQPTNLTLPPSPQESLRPTSGSLSSLLQSLAESIGQVTQGGGGVSGSPRGLHSHSGQFIGLGSADQARTNERKPEKRPC</sequence>
<keyword evidence="3" id="KW-1185">Reference proteome</keyword>
<dbReference type="AlphaFoldDB" id="A0AAE1BHF5"/>
<evidence type="ECO:0000313" key="3">
    <source>
        <dbReference type="Proteomes" id="UP001286313"/>
    </source>
</evidence>
<evidence type="ECO:0000256" key="1">
    <source>
        <dbReference type="SAM" id="MobiDB-lite"/>
    </source>
</evidence>
<feature type="compositionally biased region" description="Low complexity" evidence="1">
    <location>
        <begin position="58"/>
        <end position="75"/>
    </location>
</feature>
<reference evidence="2" key="1">
    <citation type="submission" date="2023-10" db="EMBL/GenBank/DDBJ databases">
        <title>Genome assemblies of two species of porcelain crab, Petrolisthes cinctipes and Petrolisthes manimaculis (Anomura: Porcellanidae).</title>
        <authorList>
            <person name="Angst P."/>
        </authorList>
    </citation>
    <scope>NUCLEOTIDE SEQUENCE</scope>
    <source>
        <strain evidence="2">PB745_01</strain>
        <tissue evidence="2">Gill</tissue>
    </source>
</reference>
<evidence type="ECO:0000313" key="2">
    <source>
        <dbReference type="EMBL" id="KAK3850837.1"/>
    </source>
</evidence>